<dbReference type="PANTHER" id="PTHR11102:SF160">
    <property type="entry name" value="ERAD-ASSOCIATED E3 UBIQUITIN-PROTEIN LIGASE COMPONENT HRD3"/>
    <property type="match status" value="1"/>
</dbReference>
<dbReference type="GO" id="GO:0004672">
    <property type="term" value="F:protein kinase activity"/>
    <property type="evidence" value="ECO:0007669"/>
    <property type="project" value="InterPro"/>
</dbReference>
<dbReference type="Proteomes" id="UP000018888">
    <property type="component" value="Unassembled WGS sequence"/>
</dbReference>
<name>A0A2H5SRA5_RHIID</name>
<evidence type="ECO:0000313" key="4">
    <source>
        <dbReference type="Proteomes" id="UP000018888"/>
    </source>
</evidence>
<dbReference type="EMBL" id="AUPC02000164">
    <property type="protein sequence ID" value="POG67815.1"/>
    <property type="molecule type" value="Genomic_DNA"/>
</dbReference>
<dbReference type="AlphaFoldDB" id="A0A2H5SRA5"/>
<dbReference type="Pfam" id="PF08238">
    <property type="entry name" value="Sel1"/>
    <property type="match status" value="6"/>
</dbReference>
<evidence type="ECO:0000256" key="1">
    <source>
        <dbReference type="ARBA" id="ARBA00038101"/>
    </source>
</evidence>
<proteinExistence type="inferred from homology"/>
<dbReference type="PROSITE" id="PS50011">
    <property type="entry name" value="PROTEIN_KINASE_DOM"/>
    <property type="match status" value="1"/>
</dbReference>
<organism evidence="3 4">
    <name type="scientific">Rhizophagus irregularis (strain DAOM 181602 / DAOM 197198 / MUCL 43194)</name>
    <name type="common">Arbuscular mycorrhizal fungus</name>
    <name type="synonym">Glomus intraradices</name>
    <dbReference type="NCBI Taxonomy" id="747089"/>
    <lineage>
        <taxon>Eukaryota</taxon>
        <taxon>Fungi</taxon>
        <taxon>Fungi incertae sedis</taxon>
        <taxon>Mucoromycota</taxon>
        <taxon>Glomeromycotina</taxon>
        <taxon>Glomeromycetes</taxon>
        <taxon>Glomerales</taxon>
        <taxon>Glomeraceae</taxon>
        <taxon>Rhizophagus</taxon>
    </lineage>
</organism>
<accession>A0A2H5SRA5</accession>
<dbReference type="Gene3D" id="1.10.510.10">
    <property type="entry name" value="Transferase(Phosphotransferase) domain 1"/>
    <property type="match status" value="1"/>
</dbReference>
<dbReference type="InterPro" id="IPR011990">
    <property type="entry name" value="TPR-like_helical_dom_sf"/>
</dbReference>
<dbReference type="InterPro" id="IPR050767">
    <property type="entry name" value="Sel1_AlgK"/>
</dbReference>
<dbReference type="PANTHER" id="PTHR11102">
    <property type="entry name" value="SEL-1-LIKE PROTEIN"/>
    <property type="match status" value="1"/>
</dbReference>
<dbReference type="PRINTS" id="PR00109">
    <property type="entry name" value="TYRKINASE"/>
</dbReference>
<dbReference type="InterPro" id="IPR006597">
    <property type="entry name" value="Sel1-like"/>
</dbReference>
<keyword evidence="2" id="KW-0067">ATP-binding</keyword>
<sequence>MSNNIEMQDTENTDEWVTWIEEAIVKGYFKSYEYKHFNNTQVIGSGAFGKVYRANWKNSDQFIALKSFFDLNNVTVKEIVHELKLQREIQFHDNIINFYGVTKFESDNQDDLLIKYLLVMEYADSGTLKDYLKKNFDNLTWDDKYNLAYQLACGVSCLHNEGIIHRDLHSGNILVHRNTIKVADFGLSKRIGSSSKQSKLFGIIPYVDPKRFGKRRNNKNSTQLSSFNEKSDVYSVGVLLWEISSGQPPFSNDEYDLDLAIEIKEGLREDPIPDAPENYIKLYTDCWDGEPDNRPTIDQVVERLKAMIAKTSMITENRQIKSDLQLSDEQDINSTNVNTSSSVSNSYHGDLSQIIQNFDKMNTKEIISLSANEQIINENILSEKNLSKIIYEIVEFIFKLINEGKNACGYILNYFDSRDIKSQEIYNWLIDNQNNLDSIFLLGYFNYYGIEITENNIQAFNLFIKASKQDHILAQYFVGLCYQFGHGTGKNEKLAFEYFEKSANKDFAEGIFKIGCFYYFGVWVKKDLEKAAYLYEKAANLGNNVAQKNLSIMYINGEGVDKDHNKAFKLSKHSAEGGCKEGISGLGYCYDIGIGTSVNKQKAFELYQKAADLGDMDAQNNLALMYEMGGGIEKDINKAIYWFEKSAKQGHQKAQNRLKTYKFNSC</sequence>
<dbReference type="PROSITE" id="PS00107">
    <property type="entry name" value="PROTEIN_KINASE_ATP"/>
    <property type="match status" value="1"/>
</dbReference>
<reference evidence="3 4" key="1">
    <citation type="journal article" date="2013" name="Proc. Natl. Acad. Sci. U.S.A.">
        <title>Genome of an arbuscular mycorrhizal fungus provides insight into the oldest plant symbiosis.</title>
        <authorList>
            <person name="Tisserant E."/>
            <person name="Malbreil M."/>
            <person name="Kuo A."/>
            <person name="Kohler A."/>
            <person name="Symeonidi A."/>
            <person name="Balestrini R."/>
            <person name="Charron P."/>
            <person name="Duensing N."/>
            <person name="Frei Dit Frey N."/>
            <person name="Gianinazzi-Pearson V."/>
            <person name="Gilbert L.B."/>
            <person name="Handa Y."/>
            <person name="Herr J.R."/>
            <person name="Hijri M."/>
            <person name="Koul R."/>
            <person name="Kawaguchi M."/>
            <person name="Krajinski F."/>
            <person name="Lammers P.J."/>
            <person name="Masclaux F.G."/>
            <person name="Murat C."/>
            <person name="Morin E."/>
            <person name="Ndikumana S."/>
            <person name="Pagni M."/>
            <person name="Petitpierre D."/>
            <person name="Requena N."/>
            <person name="Rosikiewicz P."/>
            <person name="Riley R."/>
            <person name="Saito K."/>
            <person name="San Clemente H."/>
            <person name="Shapiro H."/>
            <person name="van Tuinen D."/>
            <person name="Becard G."/>
            <person name="Bonfante P."/>
            <person name="Paszkowski U."/>
            <person name="Shachar-Hill Y.Y."/>
            <person name="Tuskan G.A."/>
            <person name="Young P.W."/>
            <person name="Sanders I.R."/>
            <person name="Henrissat B."/>
            <person name="Rensing S.A."/>
            <person name="Grigoriev I.V."/>
            <person name="Corradi N."/>
            <person name="Roux C."/>
            <person name="Martin F."/>
        </authorList>
    </citation>
    <scope>NUCLEOTIDE SEQUENCE [LARGE SCALE GENOMIC DNA]</scope>
    <source>
        <strain evidence="3 4">DAOM 197198</strain>
    </source>
</reference>
<dbReference type="InterPro" id="IPR001245">
    <property type="entry name" value="Ser-Thr/Tyr_kinase_cat_dom"/>
</dbReference>
<gene>
    <name evidence="3" type="ORF">GLOIN_2v1778979</name>
</gene>
<dbReference type="GO" id="GO:0005524">
    <property type="term" value="F:ATP binding"/>
    <property type="evidence" value="ECO:0007669"/>
    <property type="project" value="UniProtKB-UniRule"/>
</dbReference>
<dbReference type="SUPFAM" id="SSF56112">
    <property type="entry name" value="Protein kinase-like (PK-like)"/>
    <property type="match status" value="1"/>
</dbReference>
<protein>
    <submittedName>
        <fullName evidence="3">Kinase-like domain-containing protein</fullName>
    </submittedName>
</protein>
<dbReference type="SMART" id="SM00671">
    <property type="entry name" value="SEL1"/>
    <property type="match status" value="6"/>
</dbReference>
<evidence type="ECO:0000256" key="2">
    <source>
        <dbReference type="PROSITE-ProRule" id="PRU10141"/>
    </source>
</evidence>
<dbReference type="SUPFAM" id="SSF81901">
    <property type="entry name" value="HCP-like"/>
    <property type="match status" value="2"/>
</dbReference>
<keyword evidence="4" id="KW-1185">Reference proteome</keyword>
<dbReference type="InterPro" id="IPR017441">
    <property type="entry name" value="Protein_kinase_ATP_BS"/>
</dbReference>
<dbReference type="InterPro" id="IPR011009">
    <property type="entry name" value="Kinase-like_dom_sf"/>
</dbReference>
<keyword evidence="2" id="KW-0547">Nucleotide-binding</keyword>
<feature type="binding site" evidence="2">
    <location>
        <position position="66"/>
    </location>
    <ligand>
        <name>ATP</name>
        <dbReference type="ChEBI" id="CHEBI:30616"/>
    </ligand>
</feature>
<dbReference type="InterPro" id="IPR000719">
    <property type="entry name" value="Prot_kinase_dom"/>
</dbReference>
<reference evidence="3 4" key="2">
    <citation type="journal article" date="2018" name="New Phytol.">
        <title>High intraspecific genome diversity in the model arbuscular mycorrhizal symbiont Rhizophagus irregularis.</title>
        <authorList>
            <person name="Chen E.C.H."/>
            <person name="Morin E."/>
            <person name="Beaudet D."/>
            <person name="Noel J."/>
            <person name="Yildirir G."/>
            <person name="Ndikumana S."/>
            <person name="Charron P."/>
            <person name="St-Onge C."/>
            <person name="Giorgi J."/>
            <person name="Kruger M."/>
            <person name="Marton T."/>
            <person name="Ropars J."/>
            <person name="Grigoriev I.V."/>
            <person name="Hainaut M."/>
            <person name="Henrissat B."/>
            <person name="Roux C."/>
            <person name="Martin F."/>
            <person name="Corradi N."/>
        </authorList>
    </citation>
    <scope>NUCLEOTIDE SEQUENCE [LARGE SCALE GENOMIC DNA]</scope>
    <source>
        <strain evidence="3 4">DAOM 197198</strain>
    </source>
</reference>
<comment type="similarity">
    <text evidence="1">Belongs to the sel-1 family.</text>
</comment>
<evidence type="ECO:0000313" key="3">
    <source>
        <dbReference type="EMBL" id="POG67815.1"/>
    </source>
</evidence>
<dbReference type="VEuPathDB" id="FungiDB:RhiirFUN_014800"/>
<dbReference type="Gene3D" id="1.25.40.10">
    <property type="entry name" value="Tetratricopeptide repeat domain"/>
    <property type="match status" value="2"/>
</dbReference>
<dbReference type="Pfam" id="PF07714">
    <property type="entry name" value="PK_Tyr_Ser-Thr"/>
    <property type="match status" value="1"/>
</dbReference>
<comment type="caution">
    <text evidence="3">The sequence shown here is derived from an EMBL/GenBank/DDBJ whole genome shotgun (WGS) entry which is preliminary data.</text>
</comment>